<sequence>MPLAGSESSALEAPSPSASHVVPLSSIFSRINGDLGDLPAPVVDPTPASVLGEADGTETTLGVDCYEESTMLADVSCTILNTMGDRASDDTSFPRPEGVDAQMWPVVSNSFPFGDGVLSSCGARERASAPCLPADDCLGALSRLCYELCSAGVDRACLIRAWWAWGLESKECNFISGFVLGWTQMGPEGEEKENTTSTDLDLTWFRSSCPPGRPLLPSAVGWFLLPELLPRKVMSILQAYSSHSDEMVTALTIVPAGI</sequence>
<keyword evidence="2" id="KW-1185">Reference proteome</keyword>
<reference evidence="1 2" key="1">
    <citation type="submission" date="2023-10" db="EMBL/GenBank/DDBJ databases">
        <title>Chromosome-scale genome assembly provides insights into flower coloration mechanisms of Canna indica.</title>
        <authorList>
            <person name="Li C."/>
        </authorList>
    </citation>
    <scope>NUCLEOTIDE SEQUENCE [LARGE SCALE GENOMIC DNA]</scope>
    <source>
        <tissue evidence="1">Flower</tissue>
    </source>
</reference>
<accession>A0AAQ3QBY6</accession>
<name>A0AAQ3QBY6_9LILI</name>
<organism evidence="1 2">
    <name type="scientific">Canna indica</name>
    <name type="common">Indian-shot</name>
    <dbReference type="NCBI Taxonomy" id="4628"/>
    <lineage>
        <taxon>Eukaryota</taxon>
        <taxon>Viridiplantae</taxon>
        <taxon>Streptophyta</taxon>
        <taxon>Embryophyta</taxon>
        <taxon>Tracheophyta</taxon>
        <taxon>Spermatophyta</taxon>
        <taxon>Magnoliopsida</taxon>
        <taxon>Liliopsida</taxon>
        <taxon>Zingiberales</taxon>
        <taxon>Cannaceae</taxon>
        <taxon>Canna</taxon>
    </lineage>
</organism>
<evidence type="ECO:0000313" key="2">
    <source>
        <dbReference type="Proteomes" id="UP001327560"/>
    </source>
</evidence>
<evidence type="ECO:0000313" key="1">
    <source>
        <dbReference type="EMBL" id="WOL03916.1"/>
    </source>
</evidence>
<dbReference type="Proteomes" id="UP001327560">
    <property type="component" value="Chromosome 4"/>
</dbReference>
<gene>
    <name evidence="1" type="ORF">Cni_G12636</name>
</gene>
<protein>
    <submittedName>
        <fullName evidence="1">Uncharacterized protein</fullName>
    </submittedName>
</protein>
<dbReference type="EMBL" id="CP136893">
    <property type="protein sequence ID" value="WOL03916.1"/>
    <property type="molecule type" value="Genomic_DNA"/>
</dbReference>
<dbReference type="AlphaFoldDB" id="A0AAQ3QBY6"/>
<proteinExistence type="predicted"/>